<reference evidence="1 2" key="1">
    <citation type="submission" date="2018-10" db="EMBL/GenBank/DDBJ databases">
        <title>Natrarchaeobius chitinivorans gen. nov., sp. nov., and Natrarchaeobius haloalkaliphilus sp. nov., alkaliphilic, chitin-utilizing haloarchaea from hypersaline alkaline lakes.</title>
        <authorList>
            <person name="Sorokin D.Y."/>
            <person name="Elcheninov A.G."/>
            <person name="Kostrikina N.A."/>
            <person name="Bale N.J."/>
            <person name="Sinninghe Damste J.S."/>
            <person name="Khijniak T.V."/>
            <person name="Kublanov I.V."/>
            <person name="Toshchakov S.V."/>
        </authorList>
    </citation>
    <scope>NUCLEOTIDE SEQUENCE [LARGE SCALE GENOMIC DNA]</scope>
    <source>
        <strain evidence="1 2">AArcht7</strain>
    </source>
</reference>
<dbReference type="EMBL" id="REFZ01000069">
    <property type="protein sequence ID" value="RQG93702.1"/>
    <property type="molecule type" value="Genomic_DNA"/>
</dbReference>
<proteinExistence type="predicted"/>
<organism evidence="1 2">
    <name type="scientific">Natrarchaeobius chitinivorans</name>
    <dbReference type="NCBI Taxonomy" id="1679083"/>
    <lineage>
        <taxon>Archaea</taxon>
        <taxon>Methanobacteriati</taxon>
        <taxon>Methanobacteriota</taxon>
        <taxon>Stenosarchaea group</taxon>
        <taxon>Halobacteria</taxon>
        <taxon>Halobacteriales</taxon>
        <taxon>Natrialbaceae</taxon>
        <taxon>Natrarchaeobius</taxon>
    </lineage>
</organism>
<name>A0A3N6N5V9_NATCH</name>
<accession>A0A3N6N5V9</accession>
<dbReference type="AlphaFoldDB" id="A0A3N6N5V9"/>
<protein>
    <submittedName>
        <fullName evidence="1">Uncharacterized protein</fullName>
    </submittedName>
</protein>
<sequence>MGLLGGLVAAVIEKLPLVRLADVTGNGELELVIGPKADTTGGTVLRHLGDYSFTIRRLKIVLGVR</sequence>
<dbReference type="Proteomes" id="UP000281431">
    <property type="component" value="Unassembled WGS sequence"/>
</dbReference>
<evidence type="ECO:0000313" key="1">
    <source>
        <dbReference type="EMBL" id="RQG93702.1"/>
    </source>
</evidence>
<evidence type="ECO:0000313" key="2">
    <source>
        <dbReference type="Proteomes" id="UP000281431"/>
    </source>
</evidence>
<keyword evidence="2" id="KW-1185">Reference proteome</keyword>
<gene>
    <name evidence="1" type="ORF">EA472_22460</name>
</gene>
<comment type="caution">
    <text evidence="1">The sequence shown here is derived from an EMBL/GenBank/DDBJ whole genome shotgun (WGS) entry which is preliminary data.</text>
</comment>
<dbReference type="OrthoDB" id="199879at2157"/>